<dbReference type="InterPro" id="IPR036259">
    <property type="entry name" value="MFS_trans_sf"/>
</dbReference>
<keyword evidence="8 12" id="KW-0472">Membrane</keyword>
<keyword evidence="3" id="KW-0813">Transport</keyword>
<feature type="transmembrane region" description="Helical" evidence="12">
    <location>
        <begin position="36"/>
        <end position="61"/>
    </location>
</feature>
<evidence type="ECO:0000256" key="11">
    <source>
        <dbReference type="SAM" id="MobiDB-lite"/>
    </source>
</evidence>
<reference evidence="14 15" key="1">
    <citation type="submission" date="2017-07" db="EMBL/GenBank/DDBJ databases">
        <title>Draft whole genome sequences of clinical Proprionibacteriaceae strains.</title>
        <authorList>
            <person name="Bernier A.-M."/>
            <person name="Bernard K."/>
            <person name="Domingo M.-C."/>
        </authorList>
    </citation>
    <scope>NUCLEOTIDE SEQUENCE [LARGE SCALE GENOMIC DNA]</scope>
    <source>
        <strain evidence="14 15">NML 030167</strain>
    </source>
</reference>
<sequence length="451" mass="47953">MTEQQDSGPADNPARVQTDPSEDIHRTKLKPHQRKALVAGSIGNVVEWVDWAVYATLAPIFASQFFPKSDPAAALLSTLAVFAVGFVMRPIGGAVLGAYADRHGRKKGLTLTIGLMAGAALVIAVCPTYEQIGIAAPIVLLLARLVQGLSAGGEFGSSSAFLVESAAPERRAFAGSWQQVSVGAGALIASLMGTILTSVLSTEAMASYGWRIAFGIGGLLGFVGLWLRTSVAETEHFQQLQEKRATQTEPHRHPLLETLTKHPGAALRVMGITIAGTLTYYIWISYMPGFARSSAGIPLRDGLLANTIALIYFLCILPFVALLSDRIGRKPTLLGFAIGFMLFAYPGIAMIQGGFWMLLLSEIIGLTLLAGYSANTAAVMAEQFPAEVRTTGIGLPYALAVALFGGTAPYITTWMNTNGYGQLVWIYVAAACLVGVIVYATMPETKGRPLK</sequence>
<dbReference type="Gene3D" id="1.20.1250.20">
    <property type="entry name" value="MFS general substrate transporter like domains"/>
    <property type="match status" value="1"/>
</dbReference>
<keyword evidence="15" id="KW-1185">Reference proteome</keyword>
<dbReference type="InterPro" id="IPR005829">
    <property type="entry name" value="Sugar_transporter_CS"/>
</dbReference>
<dbReference type="InterPro" id="IPR011701">
    <property type="entry name" value="MFS"/>
</dbReference>
<feature type="transmembrane region" description="Helical" evidence="12">
    <location>
        <begin position="393"/>
        <end position="412"/>
    </location>
</feature>
<dbReference type="Pfam" id="PF07690">
    <property type="entry name" value="MFS_1"/>
    <property type="match status" value="1"/>
</dbReference>
<dbReference type="RefSeq" id="WP_094399614.1">
    <property type="nucleotide sequence ID" value="NZ_NMVL01000003.1"/>
</dbReference>
<feature type="transmembrane region" description="Helical" evidence="12">
    <location>
        <begin position="424"/>
        <end position="442"/>
    </location>
</feature>
<dbReference type="SUPFAM" id="SSF103473">
    <property type="entry name" value="MFS general substrate transporter"/>
    <property type="match status" value="1"/>
</dbReference>
<comment type="caution">
    <text evidence="14">The sequence shown here is derived from an EMBL/GenBank/DDBJ whole genome shotgun (WGS) entry which is preliminary data.</text>
</comment>
<feature type="region of interest" description="Disordered" evidence="11">
    <location>
        <begin position="1"/>
        <end position="29"/>
    </location>
</feature>
<comment type="function">
    <text evidence="9">May be a proton symporter involved in the uptake of osmolytes such as proline and glycine betaine.</text>
</comment>
<dbReference type="AlphaFoldDB" id="A0A255GKL9"/>
<dbReference type="GO" id="GO:0005886">
    <property type="term" value="C:plasma membrane"/>
    <property type="evidence" value="ECO:0007669"/>
    <property type="project" value="UniProtKB-SubCell"/>
</dbReference>
<accession>A0A255GKL9</accession>
<evidence type="ECO:0000256" key="9">
    <source>
        <dbReference type="ARBA" id="ARBA00037295"/>
    </source>
</evidence>
<feature type="transmembrane region" description="Helical" evidence="12">
    <location>
        <begin position="180"/>
        <end position="202"/>
    </location>
</feature>
<evidence type="ECO:0000256" key="6">
    <source>
        <dbReference type="ARBA" id="ARBA00022847"/>
    </source>
</evidence>
<feature type="transmembrane region" description="Helical" evidence="12">
    <location>
        <begin position="73"/>
        <end position="96"/>
    </location>
</feature>
<name>A0A255GKL9_9ACTN</name>
<evidence type="ECO:0000256" key="8">
    <source>
        <dbReference type="ARBA" id="ARBA00023136"/>
    </source>
</evidence>
<dbReference type="FunFam" id="1.20.1250.20:FF:000001">
    <property type="entry name" value="Dicarboxylate MFS transporter"/>
    <property type="match status" value="1"/>
</dbReference>
<dbReference type="PROSITE" id="PS00216">
    <property type="entry name" value="SUGAR_TRANSPORT_1"/>
    <property type="match status" value="1"/>
</dbReference>
<feature type="transmembrane region" description="Helical" evidence="12">
    <location>
        <begin position="335"/>
        <end position="357"/>
    </location>
</feature>
<dbReference type="PANTHER" id="PTHR43528:SF1">
    <property type="entry name" value="ALPHA-KETOGLUTARATE PERMEASE"/>
    <property type="match status" value="1"/>
</dbReference>
<comment type="similarity">
    <text evidence="2">Belongs to the major facilitator superfamily. Metabolite:H+ Symporter (MHS) family (TC 2.A.1.6) family.</text>
</comment>
<feature type="transmembrane region" description="Helical" evidence="12">
    <location>
        <begin position="303"/>
        <end position="323"/>
    </location>
</feature>
<dbReference type="InterPro" id="IPR020846">
    <property type="entry name" value="MFS_dom"/>
</dbReference>
<evidence type="ECO:0000256" key="12">
    <source>
        <dbReference type="SAM" id="Phobius"/>
    </source>
</evidence>
<dbReference type="OrthoDB" id="9066401at2"/>
<dbReference type="PROSITE" id="PS50850">
    <property type="entry name" value="MFS"/>
    <property type="match status" value="1"/>
</dbReference>
<evidence type="ECO:0000256" key="4">
    <source>
        <dbReference type="ARBA" id="ARBA00022475"/>
    </source>
</evidence>
<evidence type="ECO:0000259" key="13">
    <source>
        <dbReference type="PROSITE" id="PS50850"/>
    </source>
</evidence>
<evidence type="ECO:0000313" key="14">
    <source>
        <dbReference type="EMBL" id="OYO16378.1"/>
    </source>
</evidence>
<dbReference type="Proteomes" id="UP000215896">
    <property type="component" value="Unassembled WGS sequence"/>
</dbReference>
<organism evidence="14 15">
    <name type="scientific">Enemella evansiae</name>
    <dbReference type="NCBI Taxonomy" id="2016499"/>
    <lineage>
        <taxon>Bacteria</taxon>
        <taxon>Bacillati</taxon>
        <taxon>Actinomycetota</taxon>
        <taxon>Actinomycetes</taxon>
        <taxon>Propionibacteriales</taxon>
        <taxon>Propionibacteriaceae</taxon>
        <taxon>Enemella</taxon>
    </lineage>
</organism>
<evidence type="ECO:0000256" key="10">
    <source>
        <dbReference type="ARBA" id="ARBA00039918"/>
    </source>
</evidence>
<dbReference type="InterPro" id="IPR051084">
    <property type="entry name" value="H+-coupled_symporters"/>
</dbReference>
<evidence type="ECO:0000256" key="7">
    <source>
        <dbReference type="ARBA" id="ARBA00022989"/>
    </source>
</evidence>
<keyword evidence="4" id="KW-1003">Cell membrane</keyword>
<evidence type="ECO:0000256" key="1">
    <source>
        <dbReference type="ARBA" id="ARBA00004651"/>
    </source>
</evidence>
<evidence type="ECO:0000256" key="2">
    <source>
        <dbReference type="ARBA" id="ARBA00008240"/>
    </source>
</evidence>
<dbReference type="PROSITE" id="PS00217">
    <property type="entry name" value="SUGAR_TRANSPORT_2"/>
    <property type="match status" value="1"/>
</dbReference>
<feature type="transmembrane region" description="Helical" evidence="12">
    <location>
        <begin position="363"/>
        <end position="381"/>
    </location>
</feature>
<evidence type="ECO:0000256" key="5">
    <source>
        <dbReference type="ARBA" id="ARBA00022692"/>
    </source>
</evidence>
<gene>
    <name evidence="14" type="ORF">CGZ94_04125</name>
</gene>
<feature type="domain" description="Major facilitator superfamily (MFS) profile" evidence="13">
    <location>
        <begin position="36"/>
        <end position="446"/>
    </location>
</feature>
<dbReference type="EMBL" id="NMVO01000003">
    <property type="protein sequence ID" value="OYO16378.1"/>
    <property type="molecule type" value="Genomic_DNA"/>
</dbReference>
<comment type="subcellular location">
    <subcellularLocation>
        <location evidence="1">Cell membrane</location>
        <topology evidence="1">Multi-pass membrane protein</topology>
    </subcellularLocation>
</comment>
<proteinExistence type="inferred from homology"/>
<evidence type="ECO:0000256" key="3">
    <source>
        <dbReference type="ARBA" id="ARBA00022448"/>
    </source>
</evidence>
<protein>
    <recommendedName>
        <fullName evidence="10">Putative proline/betaine transporter</fullName>
    </recommendedName>
</protein>
<feature type="transmembrane region" description="Helical" evidence="12">
    <location>
        <begin position="265"/>
        <end position="283"/>
    </location>
</feature>
<keyword evidence="6" id="KW-0769">Symport</keyword>
<feature type="transmembrane region" description="Helical" evidence="12">
    <location>
        <begin position="208"/>
        <end position="227"/>
    </location>
</feature>
<keyword evidence="7 12" id="KW-1133">Transmembrane helix</keyword>
<evidence type="ECO:0000313" key="15">
    <source>
        <dbReference type="Proteomes" id="UP000215896"/>
    </source>
</evidence>
<dbReference type="PANTHER" id="PTHR43528">
    <property type="entry name" value="ALPHA-KETOGLUTARATE PERMEASE"/>
    <property type="match status" value="1"/>
</dbReference>
<dbReference type="GO" id="GO:0015293">
    <property type="term" value="F:symporter activity"/>
    <property type="evidence" value="ECO:0007669"/>
    <property type="project" value="UniProtKB-KW"/>
</dbReference>
<keyword evidence="5 12" id="KW-0812">Transmembrane</keyword>